<gene>
    <name evidence="2" type="ORF">F503_08511</name>
</gene>
<feature type="region of interest" description="Disordered" evidence="1">
    <location>
        <begin position="1"/>
        <end position="22"/>
    </location>
</feature>
<dbReference type="AlphaFoldDB" id="S3C984"/>
<dbReference type="HOGENOM" id="CLU_614191_0_0_1"/>
<sequence>MSQDDGGVGGALEGETEDSTSLRIQDVVHTQPLLSPAAAAAYYRSGCSELDERILGNCVTGGLSGGVVGISSEGDVGISVALQVAVSHLRRDTTATARLVTTLPMEHAVRLLKGVLKGVFKSRPDTNGKGKDKDAKLSILGRVLISRIYAHDDLQAVLGELEAGVPFRRLWSATSSGQEQDTQVRDATDGADGADASSRPASPSIVILTEVDHHFKWMRLQGQGGRVHELYGQLMRRLRALAAAPPPSGPGRSSSSSRPLIFLLNSTLVRVPGQKPEAGFGVYDYETRDTVLPASNQDATYQLALAALQQGRHIGRPGAFRLCCDELARAQCTEPRYRYLMNYYCRLHICLTRLPPDLVDLWAGSEGGSVHNASGESSLWVGNVETDENELGYRMADRFGVVHYLQGFVQDASSA</sequence>
<dbReference type="eggNOG" id="ENOG502T65M">
    <property type="taxonomic scope" value="Eukaryota"/>
</dbReference>
<accession>S3C984</accession>
<evidence type="ECO:0000313" key="2">
    <source>
        <dbReference type="EMBL" id="EPE02748.1"/>
    </source>
</evidence>
<dbReference type="Proteomes" id="UP000016923">
    <property type="component" value="Unassembled WGS sequence"/>
</dbReference>
<dbReference type="OrthoDB" id="5197434at2759"/>
<reference evidence="2 3" key="1">
    <citation type="journal article" date="2013" name="BMC Genomics">
        <title>The genome and transcriptome of the pine saprophyte Ophiostoma piceae, and a comparison with the bark beetle-associated pine pathogen Grosmannia clavigera.</title>
        <authorList>
            <person name="Haridas S."/>
            <person name="Wang Y."/>
            <person name="Lim L."/>
            <person name="Massoumi Alamouti S."/>
            <person name="Jackman S."/>
            <person name="Docking R."/>
            <person name="Robertson G."/>
            <person name="Birol I."/>
            <person name="Bohlmann J."/>
            <person name="Breuil C."/>
        </authorList>
    </citation>
    <scope>NUCLEOTIDE SEQUENCE [LARGE SCALE GENOMIC DNA]</scope>
    <source>
        <strain evidence="2 3">UAMH 11346</strain>
    </source>
</reference>
<evidence type="ECO:0000313" key="3">
    <source>
        <dbReference type="Proteomes" id="UP000016923"/>
    </source>
</evidence>
<feature type="compositionally biased region" description="Gly residues" evidence="1">
    <location>
        <begin position="1"/>
        <end position="12"/>
    </location>
</feature>
<protein>
    <submittedName>
        <fullName evidence="2">Uncharacterized protein</fullName>
    </submittedName>
</protein>
<keyword evidence="3" id="KW-1185">Reference proteome</keyword>
<dbReference type="VEuPathDB" id="FungiDB:F503_08511"/>
<organism evidence="2 3">
    <name type="scientific">Ophiostoma piceae (strain UAMH 11346)</name>
    <name type="common">Sap stain fungus</name>
    <dbReference type="NCBI Taxonomy" id="1262450"/>
    <lineage>
        <taxon>Eukaryota</taxon>
        <taxon>Fungi</taxon>
        <taxon>Dikarya</taxon>
        <taxon>Ascomycota</taxon>
        <taxon>Pezizomycotina</taxon>
        <taxon>Sordariomycetes</taxon>
        <taxon>Sordariomycetidae</taxon>
        <taxon>Ophiostomatales</taxon>
        <taxon>Ophiostomataceae</taxon>
        <taxon>Ophiostoma</taxon>
    </lineage>
</organism>
<proteinExistence type="predicted"/>
<name>S3C984_OPHP1</name>
<dbReference type="STRING" id="1262450.S3C984"/>
<feature type="compositionally biased region" description="Low complexity" evidence="1">
    <location>
        <begin position="190"/>
        <end position="200"/>
    </location>
</feature>
<evidence type="ECO:0000256" key="1">
    <source>
        <dbReference type="SAM" id="MobiDB-lite"/>
    </source>
</evidence>
<feature type="region of interest" description="Disordered" evidence="1">
    <location>
        <begin position="174"/>
        <end position="200"/>
    </location>
</feature>
<dbReference type="EMBL" id="KE148174">
    <property type="protein sequence ID" value="EPE02748.1"/>
    <property type="molecule type" value="Genomic_DNA"/>
</dbReference>